<name>A0A4U7KYF3_9BASI</name>
<sequence>MEAAYQQCAKTASYYELHQGLQPFVYWHVTESVQEGYNPEAIGELQPEVEVEALVLERRSIARDHALGLFVSLLYYYLARQSDPADVDAAINALLADFDKHLGVGSFADFQLDTADIYEYIEEQRQNAGLIADDPDWHQQAKTSASMQWPVVFKKSLELTRLAYVEACHRFEHHFALGSQADAALLQLLTNHELARLASRAKAQPRHVPAAPPSATIDTATAAGYWAKRTGQKPDDLAKVLPEFDPNHLIHAGQQFRAACLDHVRAQQSSESGKDINAVLSEAINSETNPQRLVERAGQLWTPQTATSSWHAAADDNEATLIKNAKDLLSSALRILGTRDSERNVSLRIDAYNLRGHINRRLATLKPHHQANYLNRAVDDWSASAELDADQNDIIDLLAQIKNQLESVSDPIPARSDDERKTSSENSNPSKQSLRKDSGKRSSLQPSASVQLSAGSPAKGSSSDIKQKNVKDASVGSGGEGGTIKPRDKTILESPFFRSDLVTGLMVDSLLNLAFPHRALRETLRFPSAASVSAISQDYVPLLDQLAKAHHQTTKGLTPENKAQLQTAVKTVSTVLALPDLQRATRDDAAGTLRKTSLQLVLGTLFLLLNDLVKAQTELELVSNALKPNNTRGVGRGAALNTSAARAAATEADSATEARAAEQTTLHMQARVQGQTLLLLAKSCWMANKVQEATKFFRWFVKWYSEQQAQRVTDRRRGGEGADRTDAAEVELDQIDMGWWDRVVVVTKA</sequence>
<protein>
    <submittedName>
        <fullName evidence="2">Uncharacterized protein</fullName>
    </submittedName>
</protein>
<comment type="caution">
    <text evidence="2">The sequence shown here is derived from an EMBL/GenBank/DDBJ whole genome shotgun (WGS) entry which is preliminary data.</text>
</comment>
<dbReference type="AlphaFoldDB" id="A0A4U7KYF3"/>
<evidence type="ECO:0000313" key="2">
    <source>
        <dbReference type="EMBL" id="TKY89905.1"/>
    </source>
</evidence>
<gene>
    <name evidence="2" type="ORF">EX895_001202</name>
</gene>
<dbReference type="OrthoDB" id="2546354at2759"/>
<dbReference type="EMBL" id="SRRM01000003">
    <property type="protein sequence ID" value="TKY89905.1"/>
    <property type="molecule type" value="Genomic_DNA"/>
</dbReference>
<feature type="compositionally biased region" description="Polar residues" evidence="1">
    <location>
        <begin position="441"/>
        <end position="464"/>
    </location>
</feature>
<evidence type="ECO:0000313" key="3">
    <source>
        <dbReference type="Proteomes" id="UP000306050"/>
    </source>
</evidence>
<proteinExistence type="predicted"/>
<dbReference type="Proteomes" id="UP000306050">
    <property type="component" value="Chromosome SGRAM_10"/>
</dbReference>
<dbReference type="KEGG" id="sgra:EX895_001202"/>
<dbReference type="RefSeq" id="XP_029741890.1">
    <property type="nucleotide sequence ID" value="XM_029881802.1"/>
</dbReference>
<evidence type="ECO:0000256" key="1">
    <source>
        <dbReference type="SAM" id="MobiDB-lite"/>
    </source>
</evidence>
<reference evidence="2 3" key="1">
    <citation type="submission" date="2019-05" db="EMBL/GenBank/DDBJ databases">
        <title>Sporisorium graminicola CBS 10092 draft sequencing and annotation.</title>
        <authorList>
            <person name="Solano-Gonzalez S."/>
            <person name="Caddick M.X."/>
            <person name="Darby A."/>
        </authorList>
    </citation>
    <scope>NUCLEOTIDE SEQUENCE [LARGE SCALE GENOMIC DNA]</scope>
    <source>
        <strain evidence="2 3">CBS 10092</strain>
    </source>
</reference>
<feature type="region of interest" description="Disordered" evidence="1">
    <location>
        <begin position="408"/>
        <end position="487"/>
    </location>
</feature>
<accession>A0A4U7KYF3</accession>
<keyword evidence="3" id="KW-1185">Reference proteome</keyword>
<organism evidence="2 3">
    <name type="scientific">Sporisorium graminicola</name>
    <dbReference type="NCBI Taxonomy" id="280036"/>
    <lineage>
        <taxon>Eukaryota</taxon>
        <taxon>Fungi</taxon>
        <taxon>Dikarya</taxon>
        <taxon>Basidiomycota</taxon>
        <taxon>Ustilaginomycotina</taxon>
        <taxon>Ustilaginomycetes</taxon>
        <taxon>Ustilaginales</taxon>
        <taxon>Ustilaginaceae</taxon>
        <taxon>Sporisorium</taxon>
    </lineage>
</organism>
<dbReference type="GeneID" id="40724097"/>